<protein>
    <submittedName>
        <fullName evidence="1">Uncharacterized protein</fullName>
    </submittedName>
</protein>
<dbReference type="Proteomes" id="UP000478052">
    <property type="component" value="Unassembled WGS sequence"/>
</dbReference>
<dbReference type="AlphaFoldDB" id="A0A6G0VXT9"/>
<proteinExistence type="predicted"/>
<sequence>MAASTKYRYRSDRSAPLSTAITGDDYTI</sequence>
<name>A0A6G0VXT9_APHCR</name>
<organism evidence="1 2">
    <name type="scientific">Aphis craccivora</name>
    <name type="common">Cowpea aphid</name>
    <dbReference type="NCBI Taxonomy" id="307492"/>
    <lineage>
        <taxon>Eukaryota</taxon>
        <taxon>Metazoa</taxon>
        <taxon>Ecdysozoa</taxon>
        <taxon>Arthropoda</taxon>
        <taxon>Hexapoda</taxon>
        <taxon>Insecta</taxon>
        <taxon>Pterygota</taxon>
        <taxon>Neoptera</taxon>
        <taxon>Paraneoptera</taxon>
        <taxon>Hemiptera</taxon>
        <taxon>Sternorrhyncha</taxon>
        <taxon>Aphidomorpha</taxon>
        <taxon>Aphidoidea</taxon>
        <taxon>Aphididae</taxon>
        <taxon>Aphidini</taxon>
        <taxon>Aphis</taxon>
        <taxon>Aphis</taxon>
    </lineage>
</organism>
<comment type="caution">
    <text evidence="1">The sequence shown here is derived from an EMBL/GenBank/DDBJ whole genome shotgun (WGS) entry which is preliminary data.</text>
</comment>
<gene>
    <name evidence="1" type="ORF">FWK35_00038854</name>
</gene>
<keyword evidence="2" id="KW-1185">Reference proteome</keyword>
<evidence type="ECO:0000313" key="2">
    <source>
        <dbReference type="Proteomes" id="UP000478052"/>
    </source>
</evidence>
<accession>A0A6G0VXT9</accession>
<reference evidence="1 2" key="1">
    <citation type="submission" date="2019-08" db="EMBL/GenBank/DDBJ databases">
        <title>Whole genome of Aphis craccivora.</title>
        <authorList>
            <person name="Voronova N.V."/>
            <person name="Shulinski R.S."/>
            <person name="Bandarenka Y.V."/>
            <person name="Zhorov D.G."/>
            <person name="Warner D."/>
        </authorList>
    </citation>
    <scope>NUCLEOTIDE SEQUENCE [LARGE SCALE GENOMIC DNA]</scope>
    <source>
        <strain evidence="1">180601</strain>
        <tissue evidence="1">Whole Body</tissue>
    </source>
</reference>
<dbReference type="EMBL" id="VUJU01010675">
    <property type="protein sequence ID" value="KAF0713459.1"/>
    <property type="molecule type" value="Genomic_DNA"/>
</dbReference>
<evidence type="ECO:0000313" key="1">
    <source>
        <dbReference type="EMBL" id="KAF0713459.1"/>
    </source>
</evidence>